<organism evidence="3 4">
    <name type="scientific">Paenibacillus solisilvae</name>
    <dbReference type="NCBI Taxonomy" id="2486751"/>
    <lineage>
        <taxon>Bacteria</taxon>
        <taxon>Bacillati</taxon>
        <taxon>Bacillota</taxon>
        <taxon>Bacilli</taxon>
        <taxon>Bacillales</taxon>
        <taxon>Paenibacillaceae</taxon>
        <taxon>Paenibacillus</taxon>
    </lineage>
</organism>
<dbReference type="InterPro" id="IPR054528">
    <property type="entry name" value="TcaA_5th"/>
</dbReference>
<evidence type="ECO:0000313" key="4">
    <source>
        <dbReference type="Proteomes" id="UP001596047"/>
    </source>
</evidence>
<gene>
    <name evidence="3" type="ORF">ACFPYJ_30630</name>
</gene>
<accession>A0ABW0W5A2</accession>
<keyword evidence="4" id="KW-1185">Reference proteome</keyword>
<feature type="signal peptide" evidence="1">
    <location>
        <begin position="1"/>
        <end position="28"/>
    </location>
</feature>
<evidence type="ECO:0000256" key="1">
    <source>
        <dbReference type="SAM" id="SignalP"/>
    </source>
</evidence>
<feature type="domain" description="TcaA protein NTF2-like" evidence="2">
    <location>
        <begin position="46"/>
        <end position="157"/>
    </location>
</feature>
<dbReference type="EMBL" id="JBHSOW010000125">
    <property type="protein sequence ID" value="MFC5653397.1"/>
    <property type="molecule type" value="Genomic_DNA"/>
</dbReference>
<proteinExistence type="predicted"/>
<protein>
    <recommendedName>
        <fullName evidence="2">TcaA protein NTF2-like domain-containing protein</fullName>
    </recommendedName>
</protein>
<feature type="chain" id="PRO_5045771276" description="TcaA protein NTF2-like domain-containing protein" evidence="1">
    <location>
        <begin position="29"/>
        <end position="162"/>
    </location>
</feature>
<dbReference type="PROSITE" id="PS51257">
    <property type="entry name" value="PROKAR_LIPOPROTEIN"/>
    <property type="match status" value="1"/>
</dbReference>
<comment type="caution">
    <text evidence="3">The sequence shown here is derived from an EMBL/GenBank/DDBJ whole genome shotgun (WGS) entry which is preliminary data.</text>
</comment>
<reference evidence="4" key="1">
    <citation type="journal article" date="2019" name="Int. J. Syst. Evol. Microbiol.">
        <title>The Global Catalogue of Microorganisms (GCM) 10K type strain sequencing project: providing services to taxonomists for standard genome sequencing and annotation.</title>
        <authorList>
            <consortium name="The Broad Institute Genomics Platform"/>
            <consortium name="The Broad Institute Genome Sequencing Center for Infectious Disease"/>
            <person name="Wu L."/>
            <person name="Ma J."/>
        </authorList>
    </citation>
    <scope>NUCLEOTIDE SEQUENCE [LARGE SCALE GENOMIC DNA]</scope>
    <source>
        <strain evidence="4">CGMCC 1.3240</strain>
    </source>
</reference>
<dbReference type="RefSeq" id="WP_379192052.1">
    <property type="nucleotide sequence ID" value="NZ_JBHSOW010000125.1"/>
</dbReference>
<evidence type="ECO:0000313" key="3">
    <source>
        <dbReference type="EMBL" id="MFC5653397.1"/>
    </source>
</evidence>
<evidence type="ECO:0000259" key="2">
    <source>
        <dbReference type="Pfam" id="PF22819"/>
    </source>
</evidence>
<keyword evidence="1" id="KW-0732">Signal</keyword>
<dbReference type="Pfam" id="PF22819">
    <property type="entry name" value="TcaA_5th"/>
    <property type="match status" value="1"/>
</dbReference>
<sequence>MFVKNSKLHRIVLLCTFVCLLQLLSACANVQINDSDKSDNVMSEDIAQKTMISYEESIIEAINKNRFSLVEGLLDPEGPLYKQQQALVKRLNDIKIKEKLIKYQIMNIQKTNGVYKFYIIENIEIRYTNRDSEINEYKYIYTVKEDDNKKEAKVYSIEKWDE</sequence>
<name>A0ABW0W5A2_9BACL</name>
<dbReference type="Proteomes" id="UP001596047">
    <property type="component" value="Unassembled WGS sequence"/>
</dbReference>